<evidence type="ECO:0000313" key="1">
    <source>
        <dbReference type="EMBL" id="KAJ7530500.1"/>
    </source>
</evidence>
<comment type="caution">
    <text evidence="1">The sequence shown here is derived from an EMBL/GenBank/DDBJ whole genome shotgun (WGS) entry which is preliminary data.</text>
</comment>
<protein>
    <submittedName>
        <fullName evidence="1">Uncharacterized protein</fullName>
    </submittedName>
</protein>
<accession>A0ACC2BL79</accession>
<keyword evidence="2" id="KW-1185">Reference proteome</keyword>
<evidence type="ECO:0000313" key="2">
    <source>
        <dbReference type="Proteomes" id="UP001162992"/>
    </source>
</evidence>
<reference evidence="2" key="1">
    <citation type="journal article" date="2024" name="Proc. Natl. Acad. Sci. U.S.A.">
        <title>Extraordinary preservation of gene collinearity over three hundred million years revealed in homosporous lycophytes.</title>
        <authorList>
            <person name="Li C."/>
            <person name="Wickell D."/>
            <person name="Kuo L.Y."/>
            <person name="Chen X."/>
            <person name="Nie B."/>
            <person name="Liao X."/>
            <person name="Peng D."/>
            <person name="Ji J."/>
            <person name="Jenkins J."/>
            <person name="Williams M."/>
            <person name="Shu S."/>
            <person name="Plott C."/>
            <person name="Barry K."/>
            <person name="Rajasekar S."/>
            <person name="Grimwood J."/>
            <person name="Han X."/>
            <person name="Sun S."/>
            <person name="Hou Z."/>
            <person name="He W."/>
            <person name="Dai G."/>
            <person name="Sun C."/>
            <person name="Schmutz J."/>
            <person name="Leebens-Mack J.H."/>
            <person name="Li F.W."/>
            <person name="Wang L."/>
        </authorList>
    </citation>
    <scope>NUCLEOTIDE SEQUENCE [LARGE SCALE GENOMIC DNA]</scope>
    <source>
        <strain evidence="2">cv. PW_Plant_1</strain>
    </source>
</reference>
<proteinExistence type="predicted"/>
<dbReference type="EMBL" id="CM055105">
    <property type="protein sequence ID" value="KAJ7530500.1"/>
    <property type="molecule type" value="Genomic_DNA"/>
</dbReference>
<sequence>MQILEELKELAKLAVPITGMNLLVYVRAMISVLCLGRLGGLELAGGAMSIGFTNITGYSVLFGLASGMEPVCSQAFGSKNWSLIGLTLQRTILILLSACIPISILWLNLQRILLFLKQDPQITGIASIYCLYMLPDLISNSVLQSLRMYLRSQGINTPMMWCSLAAVLIHVPLNVLLVFVLKLGVPGVAIASVWTNFNMVVFLLGYLWYSGILTLLAGYLPNPKVAVATTAILIQTTSLMYAFPLALSSSVSTRVGNELGANRPEKARLATYVALGCAAVIATLSLTWTTALRHKWGRVFTHDASVLALTAAVMPIVGFCELGNCPQTTGCGVLRGSARPAIGAHGNLGSFYLLGTPVAVALAFWLKIGFEGLWYGLLAAEIACAVSIFYVVFRTDWVVEAMRARQLAGRCRELGSLTEAERSPSELQSVLTSPESFHFLFNSNKVGGFSQKIEVHLLETRSGAYQ</sequence>
<dbReference type="Proteomes" id="UP001162992">
    <property type="component" value="Chromosome 14"/>
</dbReference>
<organism evidence="1 2">
    <name type="scientific">Diphasiastrum complanatum</name>
    <name type="common">Issler's clubmoss</name>
    <name type="synonym">Lycopodium complanatum</name>
    <dbReference type="NCBI Taxonomy" id="34168"/>
    <lineage>
        <taxon>Eukaryota</taxon>
        <taxon>Viridiplantae</taxon>
        <taxon>Streptophyta</taxon>
        <taxon>Embryophyta</taxon>
        <taxon>Tracheophyta</taxon>
        <taxon>Lycopodiopsida</taxon>
        <taxon>Lycopodiales</taxon>
        <taxon>Lycopodiaceae</taxon>
        <taxon>Lycopodioideae</taxon>
        <taxon>Diphasiastrum</taxon>
    </lineage>
</organism>
<gene>
    <name evidence="1" type="ORF">O6H91_14G006000</name>
</gene>
<name>A0ACC2BL79_DIPCM</name>